<dbReference type="EMBL" id="CP001787">
    <property type="protein sequence ID" value="ACX72771.1"/>
    <property type="molecule type" value="Genomic_DNA"/>
</dbReference>
<dbReference type="GeneID" id="8513250"/>
<dbReference type="STRING" id="579137.Metvu_0913"/>
<proteinExistence type="predicted"/>
<dbReference type="RefSeq" id="WP_015732991.1">
    <property type="nucleotide sequence ID" value="NC_013407.1"/>
</dbReference>
<evidence type="ECO:0000313" key="2">
    <source>
        <dbReference type="Proteomes" id="UP000002063"/>
    </source>
</evidence>
<dbReference type="KEGG" id="mvu:Metvu_0913"/>
<keyword evidence="2" id="KW-1185">Reference proteome</keyword>
<dbReference type="Proteomes" id="UP000002063">
    <property type="component" value="Chromosome"/>
</dbReference>
<sequence length="132" mass="15496">MKKLIAKNKEELIEKIKNCGFEDEIYINLELDRDIAIALLEHCEPKKIFIPKSKYARSSKKVIKALKGVDVEVIPIKAKTGRPTNIDKIIKKYLDKKPKEISEITGINIKTVEYHYYKLRKMKEKKEKKDNH</sequence>
<reference evidence="1" key="1">
    <citation type="submission" date="2009-10" db="EMBL/GenBank/DDBJ databases">
        <title>Complete sequence of chromosome of Methanocaldococcus vulcanius M7.</title>
        <authorList>
            <consortium name="US DOE Joint Genome Institute"/>
            <person name="Lucas S."/>
            <person name="Copeland A."/>
            <person name="Lapidus A."/>
            <person name="Glavina del Rio T."/>
            <person name="Dalin E."/>
            <person name="Tice H."/>
            <person name="Bruce D."/>
            <person name="Goodwin L."/>
            <person name="Pitluck S."/>
            <person name="Lcollab F.I."/>
            <person name="Brettin T."/>
            <person name="Detter J.C."/>
            <person name="Han C."/>
            <person name="Tapia R."/>
            <person name="Kuske C.R."/>
            <person name="Schmutz J."/>
            <person name="Larimer F."/>
            <person name="Land M."/>
            <person name="Hauser L."/>
            <person name="Kyrpides N."/>
            <person name="Ovchinikova G."/>
            <person name="Sieprawska-Lupa M."/>
            <person name="Whitman W.B."/>
            <person name="Woyke T."/>
        </authorList>
    </citation>
    <scope>NUCLEOTIDE SEQUENCE [LARGE SCALE GENOMIC DNA]</scope>
    <source>
        <strain evidence="1">M7</strain>
    </source>
</reference>
<accession>C9RGR9</accession>
<gene>
    <name evidence="1" type="ordered locus">Metvu_0913</name>
</gene>
<dbReference type="eggNOG" id="arCOG03351">
    <property type="taxonomic scope" value="Archaea"/>
</dbReference>
<evidence type="ECO:0000313" key="1">
    <source>
        <dbReference type="EMBL" id="ACX72771.1"/>
    </source>
</evidence>
<organism evidence="1 2">
    <name type="scientific">Methanocaldococcus vulcanius (strain ATCC 700851 / DSM 12094 / M7)</name>
    <name type="common">Methanococcus vulcanius</name>
    <dbReference type="NCBI Taxonomy" id="579137"/>
    <lineage>
        <taxon>Archaea</taxon>
        <taxon>Methanobacteriati</taxon>
        <taxon>Methanobacteriota</taxon>
        <taxon>Methanomada group</taxon>
        <taxon>Methanococci</taxon>
        <taxon>Methanococcales</taxon>
        <taxon>Methanocaldococcaceae</taxon>
        <taxon>Methanocaldococcus</taxon>
    </lineage>
</organism>
<dbReference type="AlphaFoldDB" id="C9RGR9"/>
<dbReference type="HOGENOM" id="CLU_1976537_0_0_2"/>
<name>C9RGR9_METVM</name>
<dbReference type="OrthoDB" id="62339at2157"/>
<protein>
    <submittedName>
        <fullName evidence="1">Uncharacterized protein</fullName>
    </submittedName>
</protein>